<dbReference type="GO" id="GO:0003987">
    <property type="term" value="F:acetate-CoA ligase activity"/>
    <property type="evidence" value="ECO:0007669"/>
    <property type="project" value="UniProtKB-EC"/>
</dbReference>
<feature type="domain" description="AMP-dependent synthetase/ligase" evidence="7">
    <location>
        <begin position="96"/>
        <end position="474"/>
    </location>
</feature>
<dbReference type="EC" id="6.2.1.1" evidence="2"/>
<evidence type="ECO:0000259" key="7">
    <source>
        <dbReference type="Pfam" id="PF00501"/>
    </source>
</evidence>
<dbReference type="InterPro" id="IPR020845">
    <property type="entry name" value="AMP-binding_CS"/>
</dbReference>
<dbReference type="Pfam" id="PF00501">
    <property type="entry name" value="AMP-binding"/>
    <property type="match status" value="1"/>
</dbReference>
<keyword evidence="6" id="KW-0007">Acetylation</keyword>
<dbReference type="InterPro" id="IPR032387">
    <property type="entry name" value="ACAS_N"/>
</dbReference>
<evidence type="ECO:0000313" key="11">
    <source>
        <dbReference type="Proteomes" id="UP000315711"/>
    </source>
</evidence>
<dbReference type="InterPro" id="IPR000873">
    <property type="entry name" value="AMP-dep_synth/lig_dom"/>
</dbReference>
<dbReference type="EMBL" id="VLKZ01000009">
    <property type="protein sequence ID" value="TWI54481.1"/>
    <property type="molecule type" value="Genomic_DNA"/>
</dbReference>
<comment type="similarity">
    <text evidence="1">Belongs to the ATP-dependent AMP-binding enzyme family.</text>
</comment>
<sequence length="648" mass="72280">MKTKIAWSPTPELVKSTRLYRWMKQLGYDDYDAFLQAATNDVSWFWQEAEKVLGIHWDEPYTRTLDLDKGIKWPKWYIGGKLNAAYNSVGKWADDEQMKDHAALIWEGEDGQTLTYSYSQLNEQINRVANGLKEQGIQKGDIVAIYMPMVAETVISMLAVAKIGAIYSPVFSGYGADAVATRLNAAEAKMLITADGFYRRGRPVSMKEEADKAVAMSPSIKKVVVYRRLQSDIPWKKDRDIDWVDVAKAEPLCETESLNSSDPLMLIYTSGTTGRPKGAVHTHSGFPLKSAFDAGIGMDVKKGDCLFWYTDMGWMMGPFLVYGGLVNGATILLYEGTPDFPDPGRLWKIVETHQVTHLGISPTLVRASMKHGESWSNQYDLSTLRVIASTGEPWNPEPWTWLFEKVGHSHIPIFNYSGGTEISGGILGNVLIRPIGPITFNSPLPGMEVHVFNEEGKPVTNEVGELVITKPWVGMTDGFWGEPERYEEAYWSRFENVWVHGDWVMKDDEGYWTITGRSDDILNVAGKRLGPAEIESILVSHPDVIEAGTIGIPDEVKGEAAVCFAVLNTGVEETERLQLELLDLVAEKMGKALKPKAIHFVPDLPKTRNAKVMRRAIRAAYLGKDAGDLSSLENPQVVEIIKQLGERS</sequence>
<protein>
    <recommendedName>
        <fullName evidence="2">acetate--CoA ligase</fullName>
        <ecNumber evidence="2">6.2.1.1</ecNumber>
    </recommendedName>
</protein>
<evidence type="ECO:0000256" key="5">
    <source>
        <dbReference type="ARBA" id="ARBA00022840"/>
    </source>
</evidence>
<dbReference type="PANTHER" id="PTHR24095:SF14">
    <property type="entry name" value="ACETYL-COENZYME A SYNTHETASE 1"/>
    <property type="match status" value="1"/>
</dbReference>
<dbReference type="AlphaFoldDB" id="A0A562QCK5"/>
<dbReference type="Pfam" id="PF16177">
    <property type="entry name" value="ACAS_N"/>
    <property type="match status" value="1"/>
</dbReference>
<keyword evidence="5" id="KW-0067">ATP-binding</keyword>
<proteinExistence type="inferred from homology"/>
<comment type="caution">
    <text evidence="10">The sequence shown here is derived from an EMBL/GenBank/DDBJ whole genome shotgun (WGS) entry which is preliminary data.</text>
</comment>
<evidence type="ECO:0000256" key="3">
    <source>
        <dbReference type="ARBA" id="ARBA00022598"/>
    </source>
</evidence>
<dbReference type="SUPFAM" id="SSF56801">
    <property type="entry name" value="Acetyl-CoA synthetase-like"/>
    <property type="match status" value="1"/>
</dbReference>
<dbReference type="InterPro" id="IPR045851">
    <property type="entry name" value="AMP-bd_C_sf"/>
</dbReference>
<gene>
    <name evidence="10" type="ORF">IQ10_03033</name>
</gene>
<dbReference type="GO" id="GO:0005524">
    <property type="term" value="F:ATP binding"/>
    <property type="evidence" value="ECO:0007669"/>
    <property type="project" value="UniProtKB-KW"/>
</dbReference>
<keyword evidence="11" id="KW-1185">Reference proteome</keyword>
<evidence type="ECO:0000256" key="2">
    <source>
        <dbReference type="ARBA" id="ARBA00013275"/>
    </source>
</evidence>
<dbReference type="GO" id="GO:0006085">
    <property type="term" value="P:acetyl-CoA biosynthetic process"/>
    <property type="evidence" value="ECO:0007669"/>
    <property type="project" value="TreeGrafter"/>
</dbReference>
<dbReference type="PROSITE" id="PS00455">
    <property type="entry name" value="AMP_BINDING"/>
    <property type="match status" value="1"/>
</dbReference>
<feature type="domain" description="Acetyl-coenzyme A synthetase N-terminal" evidence="9">
    <location>
        <begin position="31"/>
        <end position="87"/>
    </location>
</feature>
<name>A0A562QCK5_9BACI</name>
<dbReference type="PANTHER" id="PTHR24095">
    <property type="entry name" value="ACETYL-COENZYME A SYNTHETASE"/>
    <property type="match status" value="1"/>
</dbReference>
<accession>A0A562QCK5</accession>
<evidence type="ECO:0000256" key="6">
    <source>
        <dbReference type="ARBA" id="ARBA00022990"/>
    </source>
</evidence>
<keyword evidence="4" id="KW-0547">Nucleotide-binding</keyword>
<reference evidence="10 11" key="1">
    <citation type="journal article" date="2015" name="Stand. Genomic Sci.">
        <title>Genomic Encyclopedia of Bacterial and Archaeal Type Strains, Phase III: the genomes of soil and plant-associated and newly described type strains.</title>
        <authorList>
            <person name="Whitman W.B."/>
            <person name="Woyke T."/>
            <person name="Klenk H.P."/>
            <person name="Zhou Y."/>
            <person name="Lilburn T.G."/>
            <person name="Beck B.J."/>
            <person name="De Vos P."/>
            <person name="Vandamme P."/>
            <person name="Eisen J.A."/>
            <person name="Garrity G."/>
            <person name="Hugenholtz P."/>
            <person name="Kyrpides N.C."/>
        </authorList>
    </citation>
    <scope>NUCLEOTIDE SEQUENCE [LARGE SCALE GENOMIC DNA]</scope>
    <source>
        <strain evidence="10 11">CGMCC 1.10116</strain>
    </source>
</reference>
<evidence type="ECO:0000256" key="4">
    <source>
        <dbReference type="ARBA" id="ARBA00022741"/>
    </source>
</evidence>
<dbReference type="Gene3D" id="3.30.300.30">
    <property type="match status" value="1"/>
</dbReference>
<evidence type="ECO:0000259" key="9">
    <source>
        <dbReference type="Pfam" id="PF16177"/>
    </source>
</evidence>
<evidence type="ECO:0000313" key="10">
    <source>
        <dbReference type="EMBL" id="TWI54481.1"/>
    </source>
</evidence>
<dbReference type="Pfam" id="PF13193">
    <property type="entry name" value="AMP-binding_C"/>
    <property type="match status" value="1"/>
</dbReference>
<feature type="domain" description="AMP-binding enzyme C-terminal" evidence="8">
    <location>
        <begin position="533"/>
        <end position="611"/>
    </location>
</feature>
<organism evidence="10 11">
    <name type="scientific">Halalkalibacter nanhaiisediminis</name>
    <dbReference type="NCBI Taxonomy" id="688079"/>
    <lineage>
        <taxon>Bacteria</taxon>
        <taxon>Bacillati</taxon>
        <taxon>Bacillota</taxon>
        <taxon>Bacilli</taxon>
        <taxon>Bacillales</taxon>
        <taxon>Bacillaceae</taxon>
        <taxon>Halalkalibacter</taxon>
    </lineage>
</organism>
<dbReference type="Gene3D" id="3.40.50.12780">
    <property type="entry name" value="N-terminal domain of ligase-like"/>
    <property type="match status" value="1"/>
</dbReference>
<dbReference type="InterPro" id="IPR042099">
    <property type="entry name" value="ANL_N_sf"/>
</dbReference>
<evidence type="ECO:0000256" key="1">
    <source>
        <dbReference type="ARBA" id="ARBA00006432"/>
    </source>
</evidence>
<dbReference type="InterPro" id="IPR025110">
    <property type="entry name" value="AMP-bd_C"/>
</dbReference>
<keyword evidence="3" id="KW-0436">Ligase</keyword>
<evidence type="ECO:0000259" key="8">
    <source>
        <dbReference type="Pfam" id="PF13193"/>
    </source>
</evidence>
<dbReference type="Proteomes" id="UP000315711">
    <property type="component" value="Unassembled WGS sequence"/>
</dbReference>